<keyword evidence="4 12" id="KW-0894">Sodium channel</keyword>
<evidence type="ECO:0000313" key="14">
    <source>
        <dbReference type="EnsemblMetazoa" id="SMAR006690-PA"/>
    </source>
</evidence>
<protein>
    <submittedName>
        <fullName evidence="14">Uncharacterized protein</fullName>
    </submittedName>
</protein>
<dbReference type="InterPro" id="IPR001873">
    <property type="entry name" value="ENaC"/>
</dbReference>
<dbReference type="Proteomes" id="UP000014500">
    <property type="component" value="Unassembled WGS sequence"/>
</dbReference>
<evidence type="ECO:0000256" key="1">
    <source>
        <dbReference type="ARBA" id="ARBA00004141"/>
    </source>
</evidence>
<organism evidence="14 15">
    <name type="scientific">Strigamia maritima</name>
    <name type="common">European centipede</name>
    <name type="synonym">Geophilus maritimus</name>
    <dbReference type="NCBI Taxonomy" id="126957"/>
    <lineage>
        <taxon>Eukaryota</taxon>
        <taxon>Metazoa</taxon>
        <taxon>Ecdysozoa</taxon>
        <taxon>Arthropoda</taxon>
        <taxon>Myriapoda</taxon>
        <taxon>Chilopoda</taxon>
        <taxon>Pleurostigmophora</taxon>
        <taxon>Geophilomorpha</taxon>
        <taxon>Linotaeniidae</taxon>
        <taxon>Strigamia</taxon>
    </lineage>
</organism>
<reference evidence="15" key="1">
    <citation type="submission" date="2011-05" db="EMBL/GenBank/DDBJ databases">
        <authorList>
            <person name="Richards S.R."/>
            <person name="Qu J."/>
            <person name="Jiang H."/>
            <person name="Jhangiani S.N."/>
            <person name="Agravi P."/>
            <person name="Goodspeed R."/>
            <person name="Gross S."/>
            <person name="Mandapat C."/>
            <person name="Jackson L."/>
            <person name="Mathew T."/>
            <person name="Pu L."/>
            <person name="Thornton R."/>
            <person name="Saada N."/>
            <person name="Wilczek-Boney K.B."/>
            <person name="Lee S."/>
            <person name="Kovar C."/>
            <person name="Wu Y."/>
            <person name="Scherer S.E."/>
            <person name="Worley K.C."/>
            <person name="Muzny D.M."/>
            <person name="Gibbs R."/>
        </authorList>
    </citation>
    <scope>NUCLEOTIDE SEQUENCE</scope>
    <source>
        <strain evidence="15">Brora</strain>
    </source>
</reference>
<comment type="subcellular location">
    <subcellularLocation>
        <location evidence="1">Membrane</location>
        <topology evidence="1">Multi-pass membrane protein</topology>
    </subcellularLocation>
</comment>
<keyword evidence="8 12" id="KW-0406">Ion transport</keyword>
<keyword evidence="9 13" id="KW-0472">Membrane</keyword>
<evidence type="ECO:0000256" key="10">
    <source>
        <dbReference type="ARBA" id="ARBA00023201"/>
    </source>
</evidence>
<evidence type="ECO:0000256" key="7">
    <source>
        <dbReference type="ARBA" id="ARBA00023053"/>
    </source>
</evidence>
<feature type="transmembrane region" description="Helical" evidence="13">
    <location>
        <begin position="808"/>
        <end position="831"/>
    </location>
</feature>
<feature type="transmembrane region" description="Helical" evidence="13">
    <location>
        <begin position="54"/>
        <end position="72"/>
    </location>
</feature>
<keyword evidence="7" id="KW-0915">Sodium</keyword>
<keyword evidence="10 12" id="KW-0739">Sodium transport</keyword>
<dbReference type="STRING" id="126957.T1IZL2"/>
<evidence type="ECO:0000256" key="3">
    <source>
        <dbReference type="ARBA" id="ARBA00022448"/>
    </source>
</evidence>
<proteinExistence type="inferred from homology"/>
<dbReference type="PRINTS" id="PR01078">
    <property type="entry name" value="AMINACHANNEL"/>
</dbReference>
<evidence type="ECO:0000256" key="6">
    <source>
        <dbReference type="ARBA" id="ARBA00022989"/>
    </source>
</evidence>
<dbReference type="PANTHER" id="PTHR11690:SF300">
    <property type="entry name" value="PICKPOCKET PROTEIN 19"/>
    <property type="match status" value="1"/>
</dbReference>
<evidence type="ECO:0000256" key="9">
    <source>
        <dbReference type="ARBA" id="ARBA00023136"/>
    </source>
</evidence>
<evidence type="ECO:0000313" key="15">
    <source>
        <dbReference type="Proteomes" id="UP000014500"/>
    </source>
</evidence>
<evidence type="ECO:0000256" key="8">
    <source>
        <dbReference type="ARBA" id="ARBA00023065"/>
    </source>
</evidence>
<feature type="transmembrane region" description="Helical" evidence="13">
    <location>
        <begin position="875"/>
        <end position="893"/>
    </location>
</feature>
<comment type="similarity">
    <text evidence="2 12">Belongs to the amiloride-sensitive sodium channel (TC 1.A.6) family.</text>
</comment>
<accession>T1IZL2</accession>
<keyword evidence="5 12" id="KW-0812">Transmembrane</keyword>
<keyword evidence="3 12" id="KW-0813">Transport</keyword>
<evidence type="ECO:0000256" key="11">
    <source>
        <dbReference type="ARBA" id="ARBA00023303"/>
    </source>
</evidence>
<reference evidence="14" key="2">
    <citation type="submission" date="2015-02" db="UniProtKB">
        <authorList>
            <consortium name="EnsemblMetazoa"/>
        </authorList>
    </citation>
    <scope>IDENTIFICATION</scope>
</reference>
<evidence type="ECO:0000256" key="5">
    <source>
        <dbReference type="ARBA" id="ARBA00022692"/>
    </source>
</evidence>
<evidence type="ECO:0000256" key="4">
    <source>
        <dbReference type="ARBA" id="ARBA00022461"/>
    </source>
</evidence>
<keyword evidence="6 13" id="KW-1133">Transmembrane helix</keyword>
<evidence type="ECO:0000256" key="12">
    <source>
        <dbReference type="RuleBase" id="RU000679"/>
    </source>
</evidence>
<dbReference type="GO" id="GO:0005886">
    <property type="term" value="C:plasma membrane"/>
    <property type="evidence" value="ECO:0007669"/>
    <property type="project" value="TreeGrafter"/>
</dbReference>
<dbReference type="HOGENOM" id="CLU_019587_0_0_1"/>
<name>T1IZL2_STRMM</name>
<dbReference type="Gene3D" id="1.10.287.770">
    <property type="entry name" value="YojJ-like"/>
    <property type="match status" value="2"/>
</dbReference>
<dbReference type="EnsemblMetazoa" id="SMAR006690-RA">
    <property type="protein sequence ID" value="SMAR006690-PA"/>
    <property type="gene ID" value="SMAR006690"/>
</dbReference>
<evidence type="ECO:0000256" key="2">
    <source>
        <dbReference type="ARBA" id="ARBA00007193"/>
    </source>
</evidence>
<keyword evidence="11 12" id="KW-0407">Ion channel</keyword>
<dbReference type="PANTHER" id="PTHR11690">
    <property type="entry name" value="AMILORIDE-SENSITIVE SODIUM CHANNEL-RELATED"/>
    <property type="match status" value="1"/>
</dbReference>
<dbReference type="AlphaFoldDB" id="T1IZL2"/>
<dbReference type="Pfam" id="PF00858">
    <property type="entry name" value="ASC"/>
    <property type="match status" value="3"/>
</dbReference>
<sequence length="936" mass="108678">MGQTMQKLIITKERRVNPNELNSRKVRSITKYQRRDKVNAFKSDKSKKRFVRNFLWFLVISFSAISCSHQTYDRLTFFLSRPIETRVKLIRNSSVKFPSITLCPYEYNYIPLVNLTKLKAKERKMKNFCKVRATLLDGTLNISTLWDLMSLNGTLITAFEFSKSKDSRLATGEKKSNDSPLFSVKTDIETTYGTCNTYSYENIVPFQKDDFKIMFTFHTYKPYCKRILTWFMIHNDDDIVTYKAARESKELYLRSRAVYGLFAQRILNQTGKPCDTNRVVNECEKNCFEKHLKNISRCRLPMTSLNEVPLCANEKDAFDTNNQLLYFYLAFNYLEKCNCPKICDDILHTEHLKMIQISDSSNPDTTLSVYFDDNLIEEIEEHYSYRFISFVCNVGGNFGLFLGLSILTAFQIGESVIVYVFETIRSKLKKIKPPQLVTTFENVNPIQKKKYVIYRNAKRSAFCNRCNCKIDEFKKSFVYKSLQFLLISTCALACSYQTYDRLNFFLSGPSETKVSLIRNSSVKFPSTTLCPDIGNYERLIKGRNQKAKEKKLKNYCDVHPFALLDDTNNISTIWDRMFLAELRTIEHSRLKKLRFLSGEDVMQDPSLFTVKTDTRTMLGTCNTYSYVFMIHDFQRCNKNSMSLFIIHDDNDIVTYKPANEFDVMALRMVTHGFSAKRFKILNRVNRPCDTNTIVNECKKNCFENALKNISRCRLPLTSLPEVPLCADENDALVAYNQLLHLTASFNYFKRCNCPKICDEIIYTKLLKSVHRSHFAILQIYFDNNAIEEIEEYYSYNLVSLMCDFGGNLGLFLGLSILALFQLGESFVAYAFETIHSKMNKIKPSQLVTTFQNNSNRKSTTGFPDANSKRGFVYKFLRFLIISLSTIACSYQIYDQFNFFLSRPIDTKVSLIRNSSFKFPSITLCPPDGDYIPLVEL</sequence>
<keyword evidence="15" id="KW-1185">Reference proteome</keyword>
<evidence type="ECO:0000256" key="13">
    <source>
        <dbReference type="SAM" id="Phobius"/>
    </source>
</evidence>
<dbReference type="eggNOG" id="KOG4294">
    <property type="taxonomic scope" value="Eukaryota"/>
</dbReference>
<dbReference type="GO" id="GO:0015280">
    <property type="term" value="F:ligand-gated sodium channel activity"/>
    <property type="evidence" value="ECO:0007669"/>
    <property type="project" value="TreeGrafter"/>
</dbReference>
<dbReference type="PhylomeDB" id="T1IZL2"/>
<dbReference type="EMBL" id="JH431719">
    <property type="status" value="NOT_ANNOTATED_CDS"/>
    <property type="molecule type" value="Genomic_DNA"/>
</dbReference>